<keyword evidence="8" id="KW-1185">Reference proteome</keyword>
<dbReference type="Pfam" id="PF02690">
    <property type="entry name" value="Na_Pi_cotrans"/>
    <property type="match status" value="2"/>
</dbReference>
<feature type="transmembrane region" description="Helical" evidence="6">
    <location>
        <begin position="6"/>
        <end position="26"/>
    </location>
</feature>
<dbReference type="InterPro" id="IPR004633">
    <property type="entry name" value="NaPi_cotrn-rel/YqeW-like"/>
</dbReference>
<sequence length="312" mass="33859">MADLLSLTAVFLMIFFLGMSVLRIGLYQLSYNKMQSMLTRFTSSPYVGILTGFIVTAVLQSSSITVVLTIGFVSVGMLTFRQSIGIILGANIGTTVTGELLTMSSLIPAPFVLIIGAILMLLPKRIYFGIGCVLFGIGSIFVALNGFETLTPMISRFTILTDGFEYANENPSIGVLIGTIVTAIIQSSSATIGITMSFLQEELVDITPAIAIVLGANIGTCITALLATIGAGKKTHLVAMAHVWFNIFGVLIFLPFLYTLSNTAILLSDVPREQLAHISVLFNVLTVLLFLPFIHLFERFILFFHGDKQRRV</sequence>
<comment type="subcellular location">
    <subcellularLocation>
        <location evidence="1">Cell membrane</location>
        <topology evidence="1">Multi-pass membrane protein</topology>
    </subcellularLocation>
</comment>
<name>A0A9X3WX53_9BACI</name>
<dbReference type="AlphaFoldDB" id="A0A9X3WX53"/>
<dbReference type="RefSeq" id="WP_272436730.1">
    <property type="nucleotide sequence ID" value="NZ_JAMQKB010000009.1"/>
</dbReference>
<dbReference type="EMBL" id="JAMQKB010000009">
    <property type="protein sequence ID" value="MDC3424924.1"/>
    <property type="molecule type" value="Genomic_DNA"/>
</dbReference>
<feature type="transmembrane region" description="Helical" evidence="6">
    <location>
        <begin position="100"/>
        <end position="120"/>
    </location>
</feature>
<dbReference type="PANTHER" id="PTHR10010:SF46">
    <property type="entry name" value="SODIUM-DEPENDENT PHOSPHATE TRANSPORT PROTEIN 2B"/>
    <property type="match status" value="1"/>
</dbReference>
<reference evidence="7" key="1">
    <citation type="submission" date="2022-06" db="EMBL/GenBank/DDBJ databases">
        <title>Aquibacillus sp. a new bacterium isolated from soil saline samples.</title>
        <authorList>
            <person name="Galisteo C."/>
            <person name="De La Haba R."/>
            <person name="Sanchez-Porro C."/>
            <person name="Ventosa A."/>
        </authorList>
    </citation>
    <scope>NUCLEOTIDE SEQUENCE</scope>
    <source>
        <strain evidence="7">3ASR75-11</strain>
    </source>
</reference>
<evidence type="ECO:0000256" key="2">
    <source>
        <dbReference type="ARBA" id="ARBA00022475"/>
    </source>
</evidence>
<comment type="caution">
    <text evidence="7">The sequence shown here is derived from an EMBL/GenBank/DDBJ whole genome shotgun (WGS) entry which is preliminary data.</text>
</comment>
<dbReference type="InterPro" id="IPR003841">
    <property type="entry name" value="Na/Pi_transpt"/>
</dbReference>
<dbReference type="GO" id="GO:0044341">
    <property type="term" value="P:sodium-dependent phosphate transport"/>
    <property type="evidence" value="ECO:0007669"/>
    <property type="project" value="InterPro"/>
</dbReference>
<feature type="transmembrane region" description="Helical" evidence="6">
    <location>
        <begin position="243"/>
        <end position="260"/>
    </location>
</feature>
<feature type="transmembrane region" description="Helical" evidence="6">
    <location>
        <begin position="64"/>
        <end position="88"/>
    </location>
</feature>
<keyword evidence="3 6" id="KW-0812">Transmembrane</keyword>
<feature type="transmembrane region" description="Helical" evidence="6">
    <location>
        <begin position="206"/>
        <end position="231"/>
    </location>
</feature>
<evidence type="ECO:0000313" key="7">
    <source>
        <dbReference type="EMBL" id="MDC3424924.1"/>
    </source>
</evidence>
<feature type="transmembrane region" description="Helical" evidence="6">
    <location>
        <begin position="173"/>
        <end position="194"/>
    </location>
</feature>
<dbReference type="GO" id="GO:0005886">
    <property type="term" value="C:plasma membrane"/>
    <property type="evidence" value="ECO:0007669"/>
    <property type="project" value="UniProtKB-SubCell"/>
</dbReference>
<feature type="transmembrane region" description="Helical" evidence="6">
    <location>
        <begin position="280"/>
        <end position="302"/>
    </location>
</feature>
<keyword evidence="2" id="KW-1003">Cell membrane</keyword>
<protein>
    <submittedName>
        <fullName evidence="7">Na/Pi symporter</fullName>
    </submittedName>
</protein>
<dbReference type="Proteomes" id="UP001145050">
    <property type="component" value="Unassembled WGS sequence"/>
</dbReference>
<accession>A0A9X3WX53</accession>
<dbReference type="NCBIfam" id="TIGR00704">
    <property type="entry name" value="NaPi_cotrn_rel"/>
    <property type="match status" value="1"/>
</dbReference>
<keyword evidence="5 6" id="KW-0472">Membrane</keyword>
<keyword evidence="4 6" id="KW-1133">Transmembrane helix</keyword>
<evidence type="ECO:0000256" key="6">
    <source>
        <dbReference type="SAM" id="Phobius"/>
    </source>
</evidence>
<evidence type="ECO:0000256" key="4">
    <source>
        <dbReference type="ARBA" id="ARBA00022989"/>
    </source>
</evidence>
<feature type="transmembrane region" description="Helical" evidence="6">
    <location>
        <begin position="126"/>
        <end position="147"/>
    </location>
</feature>
<dbReference type="NCBIfam" id="NF037997">
    <property type="entry name" value="Na_Pi_symport"/>
    <property type="match status" value="1"/>
</dbReference>
<dbReference type="PANTHER" id="PTHR10010">
    <property type="entry name" value="SOLUTE CARRIER FAMILY 34 SODIUM PHOSPHATE , MEMBER 2-RELATED"/>
    <property type="match status" value="1"/>
</dbReference>
<feature type="transmembrane region" description="Helical" evidence="6">
    <location>
        <begin position="38"/>
        <end position="58"/>
    </location>
</feature>
<organism evidence="7 8">
    <name type="scientific">Terrihalobacillus insolitus</name>
    <dbReference type="NCBI Taxonomy" id="2950438"/>
    <lineage>
        <taxon>Bacteria</taxon>
        <taxon>Bacillati</taxon>
        <taxon>Bacillota</taxon>
        <taxon>Bacilli</taxon>
        <taxon>Bacillales</taxon>
        <taxon>Bacillaceae</taxon>
        <taxon>Terrihalobacillus</taxon>
    </lineage>
</organism>
<evidence type="ECO:0000313" key="8">
    <source>
        <dbReference type="Proteomes" id="UP001145050"/>
    </source>
</evidence>
<proteinExistence type="predicted"/>
<evidence type="ECO:0000256" key="1">
    <source>
        <dbReference type="ARBA" id="ARBA00004651"/>
    </source>
</evidence>
<dbReference type="GO" id="GO:0005436">
    <property type="term" value="F:sodium:phosphate symporter activity"/>
    <property type="evidence" value="ECO:0007669"/>
    <property type="project" value="InterPro"/>
</dbReference>
<gene>
    <name evidence="7" type="ORF">NC797_10420</name>
</gene>
<evidence type="ECO:0000256" key="3">
    <source>
        <dbReference type="ARBA" id="ARBA00022692"/>
    </source>
</evidence>
<evidence type="ECO:0000256" key="5">
    <source>
        <dbReference type="ARBA" id="ARBA00023136"/>
    </source>
</evidence>